<dbReference type="PANTHER" id="PTHR13812:SF19">
    <property type="entry name" value="KETIMINE REDUCTASE MU-CRYSTALLIN"/>
    <property type="match status" value="1"/>
</dbReference>
<organism evidence="1 2">
    <name type="scientific">Paractinoplanes durhamensis</name>
    <dbReference type="NCBI Taxonomy" id="113563"/>
    <lineage>
        <taxon>Bacteria</taxon>
        <taxon>Bacillati</taxon>
        <taxon>Actinomycetota</taxon>
        <taxon>Actinomycetes</taxon>
        <taxon>Micromonosporales</taxon>
        <taxon>Micromonosporaceae</taxon>
        <taxon>Paractinoplanes</taxon>
    </lineage>
</organism>
<dbReference type="InterPro" id="IPR003462">
    <property type="entry name" value="ODC_Mu_crystall"/>
</dbReference>
<sequence>MRELTDHDVAALTSGDLDPDLALLDEVARCLADLGRGEATQTAKQKLSLNGDGFLLSLSAIVPRLGLAATKWASYVPGGPARPGRSTATVIASDATSGEPLALLTGMLATQLRTAAAAVAVARAARPGHAERRVTLVGFGPTNQAVLTVARSAFALSRVRVLVRSAASAQALRAAGIDATTDPALALADADLAFSATGAREPVASLGALAAGGIAVSLDGDATWHRAPGTPVLRDHGAQPAVPRLMAGLTPVPQSRALFDVNGCAVTDVALLALLLRERS</sequence>
<dbReference type="InterPro" id="IPR036291">
    <property type="entry name" value="NAD(P)-bd_dom_sf"/>
</dbReference>
<accession>A0ABQ3YV10</accession>
<name>A0ABQ3YV10_9ACTN</name>
<dbReference type="RefSeq" id="WP_203727064.1">
    <property type="nucleotide sequence ID" value="NZ_BAAATX010000014.1"/>
</dbReference>
<protein>
    <recommendedName>
        <fullName evidence="3">Ornithine cyclodeaminase</fullName>
    </recommendedName>
</protein>
<evidence type="ECO:0000313" key="1">
    <source>
        <dbReference type="EMBL" id="GIE01413.1"/>
    </source>
</evidence>
<keyword evidence="2" id="KW-1185">Reference proteome</keyword>
<dbReference type="InterPro" id="IPR023401">
    <property type="entry name" value="ODC_N"/>
</dbReference>
<dbReference type="SUPFAM" id="SSF51735">
    <property type="entry name" value="NAD(P)-binding Rossmann-fold domains"/>
    <property type="match status" value="1"/>
</dbReference>
<evidence type="ECO:0008006" key="3">
    <source>
        <dbReference type="Google" id="ProtNLM"/>
    </source>
</evidence>
<gene>
    <name evidence="1" type="ORF">Adu01nite_27630</name>
</gene>
<reference evidence="1 2" key="1">
    <citation type="submission" date="2021-01" db="EMBL/GenBank/DDBJ databases">
        <title>Whole genome shotgun sequence of Actinoplanes durhamensis NBRC 14914.</title>
        <authorList>
            <person name="Komaki H."/>
            <person name="Tamura T."/>
        </authorList>
    </citation>
    <scope>NUCLEOTIDE SEQUENCE [LARGE SCALE GENOMIC DNA]</scope>
    <source>
        <strain evidence="1 2">NBRC 14914</strain>
    </source>
</reference>
<evidence type="ECO:0000313" key="2">
    <source>
        <dbReference type="Proteomes" id="UP000637628"/>
    </source>
</evidence>
<dbReference type="Gene3D" id="3.40.50.720">
    <property type="entry name" value="NAD(P)-binding Rossmann-like Domain"/>
    <property type="match status" value="1"/>
</dbReference>
<dbReference type="PANTHER" id="PTHR13812">
    <property type="entry name" value="KETIMINE REDUCTASE MU-CRYSTALLIN"/>
    <property type="match status" value="1"/>
</dbReference>
<comment type="caution">
    <text evidence="1">The sequence shown here is derived from an EMBL/GenBank/DDBJ whole genome shotgun (WGS) entry which is preliminary data.</text>
</comment>
<dbReference type="EMBL" id="BOML01000022">
    <property type="protein sequence ID" value="GIE01413.1"/>
    <property type="molecule type" value="Genomic_DNA"/>
</dbReference>
<dbReference type="Proteomes" id="UP000637628">
    <property type="component" value="Unassembled WGS sequence"/>
</dbReference>
<proteinExistence type="predicted"/>
<dbReference type="Pfam" id="PF02423">
    <property type="entry name" value="OCD_Mu_crystall"/>
    <property type="match status" value="1"/>
</dbReference>
<dbReference type="Gene3D" id="3.30.1780.10">
    <property type="entry name" value="ornithine cyclodeaminase, domain 1"/>
    <property type="match status" value="1"/>
</dbReference>